<comment type="caution">
    <text evidence="2">The sequence shown here is derived from an EMBL/GenBank/DDBJ whole genome shotgun (WGS) entry which is preliminary data.</text>
</comment>
<feature type="transmembrane region" description="Helical" evidence="1">
    <location>
        <begin position="12"/>
        <end position="42"/>
    </location>
</feature>
<dbReference type="EMBL" id="JACSDZ010000020">
    <property type="protein sequence ID" value="KAF7382602.1"/>
    <property type="molecule type" value="Genomic_DNA"/>
</dbReference>
<dbReference type="AlphaFoldDB" id="A0A834J8N4"/>
<keyword evidence="1" id="KW-0812">Transmembrane</keyword>
<reference evidence="2" key="1">
    <citation type="journal article" date="2020" name="G3 (Bethesda)">
        <title>High-Quality Assemblies for Three Invasive Social Wasps from the &lt;i&gt;Vespula&lt;/i&gt; Genus.</title>
        <authorList>
            <person name="Harrop T.W.R."/>
            <person name="Guhlin J."/>
            <person name="McLaughlin G.M."/>
            <person name="Permina E."/>
            <person name="Stockwell P."/>
            <person name="Gilligan J."/>
            <person name="Le Lec M.F."/>
            <person name="Gruber M.A.M."/>
            <person name="Quinn O."/>
            <person name="Lovegrove M."/>
            <person name="Duncan E.J."/>
            <person name="Remnant E.J."/>
            <person name="Van Eeckhoven J."/>
            <person name="Graham B."/>
            <person name="Knapp R.A."/>
            <person name="Langford K.W."/>
            <person name="Kronenberg Z."/>
            <person name="Press M.O."/>
            <person name="Eacker S.M."/>
            <person name="Wilson-Rankin E.E."/>
            <person name="Purcell J."/>
            <person name="Lester P.J."/>
            <person name="Dearden P.K."/>
        </authorList>
    </citation>
    <scope>NUCLEOTIDE SEQUENCE</scope>
    <source>
        <strain evidence="2">Linc-1</strain>
    </source>
</reference>
<evidence type="ECO:0000313" key="2">
    <source>
        <dbReference type="EMBL" id="KAF7382602.1"/>
    </source>
</evidence>
<sequence>MVGSGTISPEVVLVLVTAAAAAAAVVLVIVVLVVVVVVYDLLNGCGGGVVSRRREPFGCLVQQYHQQQTPTLSSSHAVTTLRTYQHQNDLICRPVRRTLTEFNVWFTFTSVRPDAVHVKDVREGVGVAVMAAHGIQNFMVYSQIYLTEPVTRHVTTFKLSYRYSVFSCPWLWLWLWLW</sequence>
<keyword evidence="1" id="KW-0472">Membrane</keyword>
<feature type="transmembrane region" description="Helical" evidence="1">
    <location>
        <begin position="159"/>
        <end position="177"/>
    </location>
</feature>
<gene>
    <name evidence="2" type="ORF">HZH68_015521</name>
</gene>
<organism evidence="2 3">
    <name type="scientific">Vespula germanica</name>
    <name type="common">German yellow jacket</name>
    <name type="synonym">Paravespula germanica</name>
    <dbReference type="NCBI Taxonomy" id="30212"/>
    <lineage>
        <taxon>Eukaryota</taxon>
        <taxon>Metazoa</taxon>
        <taxon>Ecdysozoa</taxon>
        <taxon>Arthropoda</taxon>
        <taxon>Hexapoda</taxon>
        <taxon>Insecta</taxon>
        <taxon>Pterygota</taxon>
        <taxon>Neoptera</taxon>
        <taxon>Endopterygota</taxon>
        <taxon>Hymenoptera</taxon>
        <taxon>Apocrita</taxon>
        <taxon>Aculeata</taxon>
        <taxon>Vespoidea</taxon>
        <taxon>Vespidae</taxon>
        <taxon>Vespinae</taxon>
        <taxon>Vespula</taxon>
    </lineage>
</organism>
<keyword evidence="1" id="KW-1133">Transmembrane helix</keyword>
<name>A0A834J8N4_VESGE</name>
<accession>A0A834J8N4</accession>
<proteinExistence type="predicted"/>
<evidence type="ECO:0000313" key="3">
    <source>
        <dbReference type="Proteomes" id="UP000617340"/>
    </source>
</evidence>
<evidence type="ECO:0000256" key="1">
    <source>
        <dbReference type="SAM" id="Phobius"/>
    </source>
</evidence>
<protein>
    <submittedName>
        <fullName evidence="2">Uncharacterized protein</fullName>
    </submittedName>
</protein>
<keyword evidence="3" id="KW-1185">Reference proteome</keyword>
<dbReference type="Proteomes" id="UP000617340">
    <property type="component" value="Unassembled WGS sequence"/>
</dbReference>